<evidence type="ECO:0000259" key="5">
    <source>
        <dbReference type="Pfam" id="PF13610"/>
    </source>
</evidence>
<dbReference type="InterPro" id="IPR036397">
    <property type="entry name" value="RNaseH_sf"/>
</dbReference>
<dbReference type="InterPro" id="IPR052183">
    <property type="entry name" value="IS_Transposase"/>
</dbReference>
<dbReference type="InterPro" id="IPR012337">
    <property type="entry name" value="RNaseH-like_sf"/>
</dbReference>
<dbReference type="Gene3D" id="3.30.420.10">
    <property type="entry name" value="Ribonuclease H-like superfamily/Ribonuclease H"/>
    <property type="match status" value="1"/>
</dbReference>
<dbReference type="PANTHER" id="PTHR35528:SF3">
    <property type="entry name" value="BLL1675 PROTEIN"/>
    <property type="match status" value="1"/>
</dbReference>
<dbReference type="InterPro" id="IPR032874">
    <property type="entry name" value="DDE_dom"/>
</dbReference>
<dbReference type="GO" id="GO:0032196">
    <property type="term" value="P:transposition"/>
    <property type="evidence" value="ECO:0007669"/>
    <property type="project" value="UniProtKB-KW"/>
</dbReference>
<evidence type="ECO:0000256" key="3">
    <source>
        <dbReference type="ARBA" id="ARBA00023125"/>
    </source>
</evidence>
<sequence length="168" mass="19468">MGYSWRVDETYVKVKGEWTYLYRALDKKGHTIDFYLSATRNTQAAKRFLGKALKSMKPWAHPSAINTDKAPAYRSAIAELKAEGKSLLDIVHRQVKYLNNIIEADHGKLKRLINPVRGFKSMKTAYATIKGFELMRMVKKGQLDIWKLRQGLTGEIWLIERQFGIYRT</sequence>
<accession>A0A1H8KHZ6</accession>
<protein>
    <submittedName>
        <fullName evidence="6">DDE domain-containing protein</fullName>
    </submittedName>
</protein>
<keyword evidence="2" id="KW-0815">Transposition</keyword>
<evidence type="ECO:0000256" key="2">
    <source>
        <dbReference type="ARBA" id="ARBA00022578"/>
    </source>
</evidence>
<dbReference type="Pfam" id="PF13610">
    <property type="entry name" value="DDE_Tnp_IS240"/>
    <property type="match status" value="1"/>
</dbReference>
<comment type="function">
    <text evidence="1">Involved in the transposition of the insertion sequence.</text>
</comment>
<proteinExistence type="predicted"/>
<evidence type="ECO:0000256" key="1">
    <source>
        <dbReference type="ARBA" id="ARBA00002286"/>
    </source>
</evidence>
<dbReference type="GO" id="GO:0003677">
    <property type="term" value="F:DNA binding"/>
    <property type="evidence" value="ECO:0007669"/>
    <property type="project" value="UniProtKB-KW"/>
</dbReference>
<dbReference type="PANTHER" id="PTHR35528">
    <property type="entry name" value="BLL1675 PROTEIN"/>
    <property type="match status" value="1"/>
</dbReference>
<dbReference type="Proteomes" id="UP000183898">
    <property type="component" value="Unassembled WGS sequence"/>
</dbReference>
<name>A0A1H8KHZ6_9PROT</name>
<dbReference type="NCBIfam" id="NF033587">
    <property type="entry name" value="transpos_IS6"/>
    <property type="match status" value="1"/>
</dbReference>
<gene>
    <name evidence="6" type="ORF">SAMN05216404_108152</name>
</gene>
<dbReference type="InterPro" id="IPR047930">
    <property type="entry name" value="Transpos_IS6"/>
</dbReference>
<evidence type="ECO:0000256" key="4">
    <source>
        <dbReference type="ARBA" id="ARBA00023172"/>
    </source>
</evidence>
<evidence type="ECO:0000313" key="6">
    <source>
        <dbReference type="EMBL" id="SEN92514.1"/>
    </source>
</evidence>
<dbReference type="EMBL" id="FOCT01000008">
    <property type="protein sequence ID" value="SEN92514.1"/>
    <property type="molecule type" value="Genomic_DNA"/>
</dbReference>
<organism evidence="6 7">
    <name type="scientific">Nitrosospira multiformis</name>
    <dbReference type="NCBI Taxonomy" id="1231"/>
    <lineage>
        <taxon>Bacteria</taxon>
        <taxon>Pseudomonadati</taxon>
        <taxon>Pseudomonadota</taxon>
        <taxon>Betaproteobacteria</taxon>
        <taxon>Nitrosomonadales</taxon>
        <taxon>Nitrosomonadaceae</taxon>
        <taxon>Nitrosospira</taxon>
    </lineage>
</organism>
<dbReference type="GO" id="GO:0006310">
    <property type="term" value="P:DNA recombination"/>
    <property type="evidence" value="ECO:0007669"/>
    <property type="project" value="UniProtKB-KW"/>
</dbReference>
<dbReference type="SUPFAM" id="SSF53098">
    <property type="entry name" value="Ribonuclease H-like"/>
    <property type="match status" value="1"/>
</dbReference>
<feature type="domain" description="DDE" evidence="5">
    <location>
        <begin position="3"/>
        <end position="142"/>
    </location>
</feature>
<evidence type="ECO:0000313" key="7">
    <source>
        <dbReference type="Proteomes" id="UP000183898"/>
    </source>
</evidence>
<reference evidence="6 7" key="1">
    <citation type="submission" date="2016-10" db="EMBL/GenBank/DDBJ databases">
        <authorList>
            <person name="de Groot N.N."/>
        </authorList>
    </citation>
    <scope>NUCLEOTIDE SEQUENCE [LARGE SCALE GENOMIC DNA]</scope>
    <source>
        <strain evidence="6 7">Nl18</strain>
    </source>
</reference>
<keyword evidence="3" id="KW-0238">DNA-binding</keyword>
<keyword evidence="4" id="KW-0233">DNA recombination</keyword>
<dbReference type="AlphaFoldDB" id="A0A1H8KHZ6"/>